<dbReference type="NCBIfam" id="NF007985">
    <property type="entry name" value="PRK10713.1"/>
    <property type="match status" value="1"/>
</dbReference>
<dbReference type="CDD" id="cd00207">
    <property type="entry name" value="fer2"/>
    <property type="match status" value="1"/>
</dbReference>
<evidence type="ECO:0000313" key="3">
    <source>
        <dbReference type="Proteomes" id="UP000198773"/>
    </source>
</evidence>
<dbReference type="EMBL" id="FNRM01000012">
    <property type="protein sequence ID" value="SEA99321.1"/>
    <property type="molecule type" value="Genomic_DNA"/>
</dbReference>
<dbReference type="STRING" id="152573.SAMN04488051_11228"/>
<dbReference type="Pfam" id="PF00111">
    <property type="entry name" value="Fer2"/>
    <property type="match status" value="1"/>
</dbReference>
<dbReference type="PROSITE" id="PS51085">
    <property type="entry name" value="2FE2S_FER_2"/>
    <property type="match status" value="1"/>
</dbReference>
<dbReference type="InterPro" id="IPR001041">
    <property type="entry name" value="2Fe-2S_ferredoxin-type"/>
</dbReference>
<dbReference type="OrthoDB" id="9806195at2"/>
<dbReference type="InterPro" id="IPR036010">
    <property type="entry name" value="2Fe-2S_ferredoxin-like_sf"/>
</dbReference>
<dbReference type="AlphaFoldDB" id="A0A1H4FQB0"/>
<dbReference type="PROSITE" id="PS00197">
    <property type="entry name" value="2FE2S_FER_1"/>
    <property type="match status" value="1"/>
</dbReference>
<dbReference type="RefSeq" id="WP_091345047.1">
    <property type="nucleotide sequence ID" value="NZ_FNRM01000012.1"/>
</dbReference>
<gene>
    <name evidence="2" type="ORF">SAMN04488051_11228</name>
</gene>
<reference evidence="2 3" key="1">
    <citation type="submission" date="2016-10" db="EMBL/GenBank/DDBJ databases">
        <authorList>
            <person name="de Groot N.N."/>
        </authorList>
    </citation>
    <scope>NUCLEOTIDE SEQUENCE [LARGE SCALE GENOMIC DNA]</scope>
    <source>
        <strain evidence="2 3">CGMCC 1.3430</strain>
    </source>
</reference>
<sequence length="84" mass="9435">MPKVQVNSDTLLEYDNQGNLLTALEQAKFHVHYQCRQGYCGACRCRLVSGDIRYLQEPLAFVRSGEFLPCCSIPIGDIAIELVD</sequence>
<dbReference type="InterPro" id="IPR006058">
    <property type="entry name" value="2Fe2S_fd_BS"/>
</dbReference>
<dbReference type="Gene3D" id="3.10.20.30">
    <property type="match status" value="1"/>
</dbReference>
<dbReference type="Proteomes" id="UP000198773">
    <property type="component" value="Unassembled WGS sequence"/>
</dbReference>
<dbReference type="GO" id="GO:0051537">
    <property type="term" value="F:2 iron, 2 sulfur cluster binding"/>
    <property type="evidence" value="ECO:0007669"/>
    <property type="project" value="InterPro"/>
</dbReference>
<proteinExistence type="predicted"/>
<keyword evidence="3" id="KW-1185">Reference proteome</keyword>
<protein>
    <submittedName>
        <fullName evidence="2">Ferredoxin</fullName>
    </submittedName>
</protein>
<evidence type="ECO:0000259" key="1">
    <source>
        <dbReference type="PROSITE" id="PS51085"/>
    </source>
</evidence>
<name>A0A1H4FQB0_ALKAM</name>
<feature type="domain" description="2Fe-2S ferredoxin-type" evidence="1">
    <location>
        <begin position="2"/>
        <end position="84"/>
    </location>
</feature>
<accession>A0A1H4FQB0</accession>
<organism evidence="2 3">
    <name type="scientific">Alkalimonas amylolytica</name>
    <dbReference type="NCBI Taxonomy" id="152573"/>
    <lineage>
        <taxon>Bacteria</taxon>
        <taxon>Pseudomonadati</taxon>
        <taxon>Pseudomonadota</taxon>
        <taxon>Gammaproteobacteria</taxon>
        <taxon>Alkalimonas</taxon>
    </lineage>
</organism>
<dbReference type="SUPFAM" id="SSF54292">
    <property type="entry name" value="2Fe-2S ferredoxin-like"/>
    <property type="match status" value="1"/>
</dbReference>
<dbReference type="InterPro" id="IPR012675">
    <property type="entry name" value="Beta-grasp_dom_sf"/>
</dbReference>
<evidence type="ECO:0000313" key="2">
    <source>
        <dbReference type="EMBL" id="SEA99321.1"/>
    </source>
</evidence>